<comment type="similarity">
    <text evidence="1">Belongs to the oxygen-dependent FAD-linked oxidoreductase family.</text>
</comment>
<name>A0A3D8RZ96_9HELO</name>
<dbReference type="OrthoDB" id="415825at2759"/>
<dbReference type="Proteomes" id="UP000256645">
    <property type="component" value="Unassembled WGS sequence"/>
</dbReference>
<dbReference type="PROSITE" id="PS51387">
    <property type="entry name" value="FAD_PCMH"/>
    <property type="match status" value="1"/>
</dbReference>
<evidence type="ECO:0000256" key="5">
    <source>
        <dbReference type="ARBA" id="ARBA00023002"/>
    </source>
</evidence>
<dbReference type="Pfam" id="PF08031">
    <property type="entry name" value="BBE"/>
    <property type="match status" value="1"/>
</dbReference>
<dbReference type="Gene3D" id="3.30.465.10">
    <property type="match status" value="1"/>
</dbReference>
<evidence type="ECO:0000256" key="2">
    <source>
        <dbReference type="ARBA" id="ARBA00022630"/>
    </source>
</evidence>
<dbReference type="PANTHER" id="PTHR42973:SF32">
    <property type="entry name" value="FAD-LINKED OXIDOREDUCTASE AFOF"/>
    <property type="match status" value="1"/>
</dbReference>
<dbReference type="InterPro" id="IPR016166">
    <property type="entry name" value="FAD-bd_PCMH"/>
</dbReference>
<dbReference type="SUPFAM" id="SSF56176">
    <property type="entry name" value="FAD-binding/transporter-associated domain-like"/>
    <property type="match status" value="1"/>
</dbReference>
<comment type="caution">
    <text evidence="8">The sequence shown here is derived from an EMBL/GenBank/DDBJ whole genome shotgun (WGS) entry which is preliminary data.</text>
</comment>
<evidence type="ECO:0000256" key="6">
    <source>
        <dbReference type="SAM" id="SignalP"/>
    </source>
</evidence>
<dbReference type="Gene3D" id="3.40.462.20">
    <property type="match status" value="1"/>
</dbReference>
<evidence type="ECO:0000313" key="8">
    <source>
        <dbReference type="EMBL" id="RDW79379.1"/>
    </source>
</evidence>
<evidence type="ECO:0000313" key="9">
    <source>
        <dbReference type="Proteomes" id="UP000256645"/>
    </source>
</evidence>
<dbReference type="GO" id="GO:0071949">
    <property type="term" value="F:FAD binding"/>
    <property type="evidence" value="ECO:0007669"/>
    <property type="project" value="InterPro"/>
</dbReference>
<dbReference type="PANTHER" id="PTHR42973">
    <property type="entry name" value="BINDING OXIDOREDUCTASE, PUTATIVE (AFU_ORTHOLOGUE AFUA_1G17690)-RELATED"/>
    <property type="match status" value="1"/>
</dbReference>
<dbReference type="InterPro" id="IPR016169">
    <property type="entry name" value="FAD-bd_PCMH_sub2"/>
</dbReference>
<sequence>MYLLSTAAPAALAWLCISASPVIASTPQARADLWGLLSSSSNSWSANTTIYPTGTDEFENVTARWTLFDAPTYSAVISPGNEADLVKAVKLARAHDISFLATGGRHGYTTTLGELQGGLEIDLGQFDTIDVDTSAKTVTLGGAVQIGQVLDPLYNAGFWMQTGSCTCPGVVGVSLGGGIGRFTGLYGLILDGLTHVRMVTAVGEVVEASETINPDLFWGLRGAGFNFGIVVSATYTIHELTNSGQVMSADMIIPANMSSAYFEALQSYNGSMPELLATVTLITYSATDDDAQVIANWVYLGSEEAGRAALAPILDLNPPTLNITEVSWPEVYYSAGWGFDYSVCEKGVVRDLYSNTVRNLSASTYDMAFSKMQTFYADYPNARGSSVELEIFANQAMSAVSSDLTAYPWRDALGYVSQSYSGWATDDTTTAAAAAALALELRDDFTATSGYPELTVYINYAHGDETLEQKYGADKLPRLAALKKTWDPENAFGYNNGLPTSYP</sequence>
<dbReference type="GO" id="GO:0016491">
    <property type="term" value="F:oxidoreductase activity"/>
    <property type="evidence" value="ECO:0007669"/>
    <property type="project" value="UniProtKB-KW"/>
</dbReference>
<dbReference type="EMBL" id="PDLM01000004">
    <property type="protein sequence ID" value="RDW79379.1"/>
    <property type="molecule type" value="Genomic_DNA"/>
</dbReference>
<keyword evidence="5" id="KW-0560">Oxidoreductase</keyword>
<dbReference type="InterPro" id="IPR036318">
    <property type="entry name" value="FAD-bd_PCMH-like_sf"/>
</dbReference>
<accession>A0A3D8RZ96</accession>
<evidence type="ECO:0000256" key="1">
    <source>
        <dbReference type="ARBA" id="ARBA00005466"/>
    </source>
</evidence>
<proteinExistence type="inferred from homology"/>
<evidence type="ECO:0000259" key="7">
    <source>
        <dbReference type="PROSITE" id="PS51387"/>
    </source>
</evidence>
<dbReference type="InterPro" id="IPR050416">
    <property type="entry name" value="FAD-linked_Oxidoreductase"/>
</dbReference>
<evidence type="ECO:0000256" key="3">
    <source>
        <dbReference type="ARBA" id="ARBA00022729"/>
    </source>
</evidence>
<feature type="domain" description="FAD-binding PCMH-type" evidence="7">
    <location>
        <begin position="68"/>
        <end position="240"/>
    </location>
</feature>
<dbReference type="STRING" id="1849047.A0A3D8RZ96"/>
<gene>
    <name evidence="8" type="ORF">BP6252_04017</name>
</gene>
<protein>
    <recommendedName>
        <fullName evidence="7">FAD-binding PCMH-type domain-containing protein</fullName>
    </recommendedName>
</protein>
<reference evidence="8 9" key="1">
    <citation type="journal article" date="2018" name="IMA Fungus">
        <title>IMA Genome-F 9: Draft genome sequence of Annulohypoxylon stygium, Aspergillus mulundensis, Berkeleyomyces basicola (syn. Thielaviopsis basicola), Ceratocystis smalleyi, two Cercospora beticola strains, Coleophoma cylindrospora, Fusarium fracticaudum, Phialophora cf. hyalina, and Morchella septimelata.</title>
        <authorList>
            <person name="Wingfield B.D."/>
            <person name="Bills G.F."/>
            <person name="Dong Y."/>
            <person name="Huang W."/>
            <person name="Nel W.J."/>
            <person name="Swalarsk-Parry B.S."/>
            <person name="Vaghefi N."/>
            <person name="Wilken P.M."/>
            <person name="An Z."/>
            <person name="de Beer Z.W."/>
            <person name="De Vos L."/>
            <person name="Chen L."/>
            <person name="Duong T.A."/>
            <person name="Gao Y."/>
            <person name="Hammerbacher A."/>
            <person name="Kikkert J.R."/>
            <person name="Li Y."/>
            <person name="Li H."/>
            <person name="Li K."/>
            <person name="Li Q."/>
            <person name="Liu X."/>
            <person name="Ma X."/>
            <person name="Naidoo K."/>
            <person name="Pethybridge S.J."/>
            <person name="Sun J."/>
            <person name="Steenkamp E.T."/>
            <person name="van der Nest M.A."/>
            <person name="van Wyk S."/>
            <person name="Wingfield M.J."/>
            <person name="Xiong C."/>
            <person name="Yue Q."/>
            <person name="Zhang X."/>
        </authorList>
    </citation>
    <scope>NUCLEOTIDE SEQUENCE [LARGE SCALE GENOMIC DNA]</scope>
    <source>
        <strain evidence="8 9">BP6252</strain>
    </source>
</reference>
<dbReference type="InterPro" id="IPR012951">
    <property type="entry name" value="BBE"/>
</dbReference>
<dbReference type="InterPro" id="IPR006094">
    <property type="entry name" value="Oxid_FAD_bind_N"/>
</dbReference>
<dbReference type="Pfam" id="PF01565">
    <property type="entry name" value="FAD_binding_4"/>
    <property type="match status" value="1"/>
</dbReference>
<keyword evidence="9" id="KW-1185">Reference proteome</keyword>
<keyword evidence="3 6" id="KW-0732">Signal</keyword>
<organism evidence="8 9">
    <name type="scientific">Coleophoma cylindrospora</name>
    <dbReference type="NCBI Taxonomy" id="1849047"/>
    <lineage>
        <taxon>Eukaryota</taxon>
        <taxon>Fungi</taxon>
        <taxon>Dikarya</taxon>
        <taxon>Ascomycota</taxon>
        <taxon>Pezizomycotina</taxon>
        <taxon>Leotiomycetes</taxon>
        <taxon>Helotiales</taxon>
        <taxon>Dermateaceae</taxon>
        <taxon>Coleophoma</taxon>
    </lineage>
</organism>
<feature type="chain" id="PRO_5017541756" description="FAD-binding PCMH-type domain-containing protein" evidence="6">
    <location>
        <begin position="25"/>
        <end position="503"/>
    </location>
</feature>
<feature type="signal peptide" evidence="6">
    <location>
        <begin position="1"/>
        <end position="24"/>
    </location>
</feature>
<evidence type="ECO:0000256" key="4">
    <source>
        <dbReference type="ARBA" id="ARBA00022827"/>
    </source>
</evidence>
<keyword evidence="2" id="KW-0285">Flavoprotein</keyword>
<keyword evidence="4" id="KW-0274">FAD</keyword>
<dbReference type="AlphaFoldDB" id="A0A3D8RZ96"/>